<protein>
    <recommendedName>
        <fullName evidence="10">DNA repair endonuclease XPF</fullName>
    </recommendedName>
</protein>
<dbReference type="InterPro" id="IPR006166">
    <property type="entry name" value="ERCC4_domain"/>
</dbReference>
<dbReference type="AlphaFoldDB" id="A0AAN9TL89"/>
<evidence type="ECO:0000256" key="1">
    <source>
        <dbReference type="ARBA" id="ARBA00004123"/>
    </source>
</evidence>
<dbReference type="Proteomes" id="UP001367676">
    <property type="component" value="Unassembled WGS sequence"/>
</dbReference>
<name>A0AAN9TL89_9HEMI</name>
<dbReference type="Pfam" id="PF02732">
    <property type="entry name" value="ERCC4"/>
    <property type="match status" value="1"/>
</dbReference>
<evidence type="ECO:0000256" key="8">
    <source>
        <dbReference type="ARBA" id="ARBA00023204"/>
    </source>
</evidence>
<dbReference type="SMART" id="SM00891">
    <property type="entry name" value="ERCC4"/>
    <property type="match status" value="1"/>
</dbReference>
<organism evidence="12 13">
    <name type="scientific">Parthenolecanium corni</name>
    <dbReference type="NCBI Taxonomy" id="536013"/>
    <lineage>
        <taxon>Eukaryota</taxon>
        <taxon>Metazoa</taxon>
        <taxon>Ecdysozoa</taxon>
        <taxon>Arthropoda</taxon>
        <taxon>Hexapoda</taxon>
        <taxon>Insecta</taxon>
        <taxon>Pterygota</taxon>
        <taxon>Neoptera</taxon>
        <taxon>Paraneoptera</taxon>
        <taxon>Hemiptera</taxon>
        <taxon>Sternorrhyncha</taxon>
        <taxon>Coccoidea</taxon>
        <taxon>Coccidae</taxon>
        <taxon>Parthenolecanium</taxon>
    </lineage>
</organism>
<comment type="subcellular location">
    <subcellularLocation>
        <location evidence="1">Nucleus</location>
    </subcellularLocation>
</comment>
<keyword evidence="8" id="KW-0234">DNA repair</keyword>
<dbReference type="GO" id="GO:0003684">
    <property type="term" value="F:damaged DNA binding"/>
    <property type="evidence" value="ECO:0007669"/>
    <property type="project" value="TreeGrafter"/>
</dbReference>
<comment type="caution">
    <text evidence="12">The sequence shown here is derived from an EMBL/GenBank/DDBJ whole genome shotgun (WGS) entry which is preliminary data.</text>
</comment>
<evidence type="ECO:0000313" key="12">
    <source>
        <dbReference type="EMBL" id="KAK7601194.1"/>
    </source>
</evidence>
<gene>
    <name evidence="12" type="ORF">V9T40_008635</name>
</gene>
<dbReference type="GO" id="GO:0000110">
    <property type="term" value="C:nucleotide-excision repair factor 1 complex"/>
    <property type="evidence" value="ECO:0007669"/>
    <property type="project" value="TreeGrafter"/>
</dbReference>
<evidence type="ECO:0000313" key="13">
    <source>
        <dbReference type="Proteomes" id="UP001367676"/>
    </source>
</evidence>
<dbReference type="InterPro" id="IPR011335">
    <property type="entry name" value="Restrct_endonuc-II-like"/>
</dbReference>
<evidence type="ECO:0000256" key="3">
    <source>
        <dbReference type="ARBA" id="ARBA00022722"/>
    </source>
</evidence>
<dbReference type="PANTHER" id="PTHR10150">
    <property type="entry name" value="DNA REPAIR ENDONUCLEASE XPF"/>
    <property type="match status" value="1"/>
</dbReference>
<dbReference type="InterPro" id="IPR047520">
    <property type="entry name" value="XPF_nuclease"/>
</dbReference>
<evidence type="ECO:0000256" key="2">
    <source>
        <dbReference type="ARBA" id="ARBA00010015"/>
    </source>
</evidence>
<keyword evidence="4" id="KW-0255">Endonuclease</keyword>
<dbReference type="SUPFAM" id="SSF52980">
    <property type="entry name" value="Restriction endonuclease-like"/>
    <property type="match status" value="1"/>
</dbReference>
<proteinExistence type="inferred from homology"/>
<evidence type="ECO:0000259" key="11">
    <source>
        <dbReference type="SMART" id="SM00891"/>
    </source>
</evidence>
<dbReference type="EMBL" id="JBBCAQ010000010">
    <property type="protein sequence ID" value="KAK7601194.1"/>
    <property type="molecule type" value="Genomic_DNA"/>
</dbReference>
<evidence type="ECO:0000256" key="4">
    <source>
        <dbReference type="ARBA" id="ARBA00022759"/>
    </source>
</evidence>
<keyword evidence="5" id="KW-0227">DNA damage</keyword>
<evidence type="ECO:0000256" key="5">
    <source>
        <dbReference type="ARBA" id="ARBA00022763"/>
    </source>
</evidence>
<dbReference type="PANTHER" id="PTHR10150:SF0">
    <property type="entry name" value="DNA REPAIR ENDONUCLEASE XPF"/>
    <property type="match status" value="1"/>
</dbReference>
<evidence type="ECO:0000256" key="6">
    <source>
        <dbReference type="ARBA" id="ARBA00022801"/>
    </source>
</evidence>
<sequence>MLDYENQMFLDILHEDGLLISAKGLGVETVFLNLIKIYCDPGNLVFVIGTNAEEENYIISELTNQGVVHLPKIITAEKSIAERETIYTEGGVLFISTRIIVVDLLKRRIPIKHITGFLVYRAHKILESCQESFALRLFRLENKTGFVKAFSSSPESFTRGFCRVERVMKPLFVRNLYLWPRFQAVVNSSLERCKPEVIELHLQLTPPMLELQTALLDLIGYVVKEVKRINPVLDTDEVTVENALSKSFHRLLQIQLDPVWHQLSSATKQLLADLKTLRHVLLSLTQTDSVRFNNLVTSLRSTEYAHRSSGWVLMDSAETLFVTAEKRLNNSKGDVDPEPNPKWKALDEILKEVRGTSSCEPEVVLILVSSIETCRQLKDYLVKGPKQMLADLYKRFFGNKDPGIPNVDVQEQEDADNDCFTLSQQTDSASGGISFTECTQDNIGVEPVIIIQPFKKENDVLSLPKTLGMHKPRFVVMYDADVTAIRQIEVFQSNNIDIRMVVYFLIYAGAVEEQAYLTTLRRERSAFEFLIGEKSTMVVPAEQDGKSGDCPELSRDSGKSATAATAEFFDSRKGGLPQPRSNSLVIVDMREFRSELPVLLHRRGIDIDPVTLQIGDYILSPDMCVERKSINDLVGSLNSGRLYQQATAMTRYYAKPMLLIEFDQNKPFDLQGRYYLSRDLSSTDITAKLQLLTLHFPKLKIVWSPSPYATAQLFQEIKEGRPEPDVNTAVAVGLEEGNCNDDKYNSSIMDFINKLPGVTTQNVYSILNNAESLENLLTFTKEDLKKVLQNAAQCDELYNALHRDFKNTPAPSATIKSKKPRGFRAINKKK</sequence>
<dbReference type="GO" id="GO:1901255">
    <property type="term" value="P:nucleotide-excision repair involved in interstrand cross-link repair"/>
    <property type="evidence" value="ECO:0007669"/>
    <property type="project" value="TreeGrafter"/>
</dbReference>
<dbReference type="Gene3D" id="3.40.50.10130">
    <property type="match status" value="1"/>
</dbReference>
<reference evidence="12 13" key="1">
    <citation type="submission" date="2024-03" db="EMBL/GenBank/DDBJ databases">
        <title>Adaptation during the transition from Ophiocordyceps entomopathogen to insect associate is accompanied by gene loss and intensified selection.</title>
        <authorList>
            <person name="Ward C.M."/>
            <person name="Onetto C.A."/>
            <person name="Borneman A.R."/>
        </authorList>
    </citation>
    <scope>NUCLEOTIDE SEQUENCE [LARGE SCALE GENOMIC DNA]</scope>
    <source>
        <strain evidence="12">AWRI1</strain>
        <tissue evidence="12">Single Adult Female</tissue>
    </source>
</reference>
<keyword evidence="7" id="KW-0238">DNA-binding</keyword>
<dbReference type="FunFam" id="3.40.50.10130:FF:000002">
    <property type="entry name" value="DNA repair endonuclease XPF"/>
    <property type="match status" value="1"/>
</dbReference>
<dbReference type="SUPFAM" id="SSF47781">
    <property type="entry name" value="RuvA domain 2-like"/>
    <property type="match status" value="1"/>
</dbReference>
<feature type="domain" description="ERCC4" evidence="11">
    <location>
        <begin position="584"/>
        <end position="664"/>
    </location>
</feature>
<dbReference type="GO" id="GO:0000724">
    <property type="term" value="P:double-strand break repair via homologous recombination"/>
    <property type="evidence" value="ECO:0007669"/>
    <property type="project" value="TreeGrafter"/>
</dbReference>
<dbReference type="Gene3D" id="1.10.150.20">
    <property type="entry name" value="5' to 3' exonuclease, C-terminal subdomain"/>
    <property type="match status" value="1"/>
</dbReference>
<dbReference type="CDD" id="cd20078">
    <property type="entry name" value="XPF_nuclease_XPF_euk"/>
    <property type="match status" value="1"/>
</dbReference>
<evidence type="ECO:0000256" key="7">
    <source>
        <dbReference type="ARBA" id="ARBA00023125"/>
    </source>
</evidence>
<comment type="similarity">
    <text evidence="2">Belongs to the XPF family.</text>
</comment>
<dbReference type="GO" id="GO:0000712">
    <property type="term" value="P:resolution of meiotic recombination intermediates"/>
    <property type="evidence" value="ECO:0007669"/>
    <property type="project" value="TreeGrafter"/>
</dbReference>
<keyword evidence="13" id="KW-1185">Reference proteome</keyword>
<keyword evidence="9" id="KW-0539">Nucleus</keyword>
<dbReference type="InterPro" id="IPR010994">
    <property type="entry name" value="RuvA_2-like"/>
</dbReference>
<accession>A0AAN9TL89</accession>
<dbReference type="GO" id="GO:0003697">
    <property type="term" value="F:single-stranded DNA binding"/>
    <property type="evidence" value="ECO:0007669"/>
    <property type="project" value="TreeGrafter"/>
</dbReference>
<dbReference type="GO" id="GO:0000014">
    <property type="term" value="F:single-stranded DNA endodeoxyribonuclease activity"/>
    <property type="evidence" value="ECO:0007669"/>
    <property type="project" value="TreeGrafter"/>
</dbReference>
<keyword evidence="6" id="KW-0378">Hydrolase</keyword>
<evidence type="ECO:0000256" key="10">
    <source>
        <dbReference type="ARBA" id="ARBA00072370"/>
    </source>
</evidence>
<evidence type="ECO:0000256" key="9">
    <source>
        <dbReference type="ARBA" id="ARBA00023242"/>
    </source>
</evidence>
<keyword evidence="3" id="KW-0540">Nuclease</keyword>